<dbReference type="RefSeq" id="WP_133236697.1">
    <property type="nucleotide sequence ID" value="NZ_SMRT01000033.1"/>
</dbReference>
<dbReference type="InterPro" id="IPR000719">
    <property type="entry name" value="Prot_kinase_dom"/>
</dbReference>
<dbReference type="Proteomes" id="UP000295636">
    <property type="component" value="Unassembled WGS sequence"/>
</dbReference>
<accession>A0A4V2ZRV9</accession>
<dbReference type="Pfam" id="PF01636">
    <property type="entry name" value="APH"/>
    <property type="match status" value="1"/>
</dbReference>
<dbReference type="PROSITE" id="PS50011">
    <property type="entry name" value="PROTEIN_KINASE_DOM"/>
    <property type="match status" value="1"/>
</dbReference>
<evidence type="ECO:0000313" key="3">
    <source>
        <dbReference type="EMBL" id="TDF90539.1"/>
    </source>
</evidence>
<dbReference type="Gene3D" id="1.20.1270.170">
    <property type="match status" value="1"/>
</dbReference>
<feature type="domain" description="Protein kinase" evidence="2">
    <location>
        <begin position="26"/>
        <end position="332"/>
    </location>
</feature>
<dbReference type="PANTHER" id="PTHR21064">
    <property type="entry name" value="AMINOGLYCOSIDE PHOSPHOTRANSFERASE DOMAIN-CONTAINING PROTEIN-RELATED"/>
    <property type="match status" value="1"/>
</dbReference>
<name>A0A4V2ZRV9_9BACL</name>
<dbReference type="GO" id="GO:0009088">
    <property type="term" value="P:threonine biosynthetic process"/>
    <property type="evidence" value="ECO:0007669"/>
    <property type="project" value="TreeGrafter"/>
</dbReference>
<protein>
    <recommendedName>
        <fullName evidence="2">Protein kinase domain-containing protein</fullName>
    </recommendedName>
</protein>
<dbReference type="SUPFAM" id="SSF56112">
    <property type="entry name" value="Protein kinase-like (PK-like)"/>
    <property type="match status" value="1"/>
</dbReference>
<evidence type="ECO:0000259" key="2">
    <source>
        <dbReference type="PROSITE" id="PS50011"/>
    </source>
</evidence>
<reference evidence="3 4" key="1">
    <citation type="submission" date="2019-03" db="EMBL/GenBank/DDBJ databases">
        <title>This is whole genome sequence of Paenibacillus sp MS74 strain.</title>
        <authorList>
            <person name="Trinh H.N."/>
        </authorList>
    </citation>
    <scope>NUCLEOTIDE SEQUENCE [LARGE SCALE GENOMIC DNA]</scope>
    <source>
        <strain evidence="3 4">MS74</strain>
    </source>
</reference>
<dbReference type="Gene3D" id="3.30.200.70">
    <property type="match status" value="1"/>
</dbReference>
<comment type="caution">
    <text evidence="3">The sequence shown here is derived from an EMBL/GenBank/DDBJ whole genome shotgun (WGS) entry which is preliminary data.</text>
</comment>
<dbReference type="Gene3D" id="1.10.510.10">
    <property type="entry name" value="Transferase(Phosphotransferase) domain 1"/>
    <property type="match status" value="1"/>
</dbReference>
<keyword evidence="4" id="KW-1185">Reference proteome</keyword>
<dbReference type="EMBL" id="SMRT01000033">
    <property type="protein sequence ID" value="TDF90539.1"/>
    <property type="molecule type" value="Genomic_DNA"/>
</dbReference>
<dbReference type="AlphaFoldDB" id="A0A4V2ZRV9"/>
<evidence type="ECO:0000313" key="4">
    <source>
        <dbReference type="Proteomes" id="UP000295636"/>
    </source>
</evidence>
<dbReference type="GO" id="GO:0004413">
    <property type="term" value="F:homoserine kinase activity"/>
    <property type="evidence" value="ECO:0007669"/>
    <property type="project" value="TreeGrafter"/>
</dbReference>
<dbReference type="InterPro" id="IPR011009">
    <property type="entry name" value="Kinase-like_dom_sf"/>
</dbReference>
<sequence>MGKFIKDMFDNNKILESIAKIIGVEVDSLVLLKRGFQSFVFRGHYENKETIIKVTHNSHRQRALIESEIDFIKYLAESGVSVADSLRFPNGNYTEIIDLDESYFTVSLFEFSNGLRAKIAEEKSEFYQCLGEIVGRVHTLSKKYKPIQIKRPEWNENNSLRQFKQFVPDSLHKVHERFDSIILSIEELRKSNDSYGLIHGDIYPGNYLNENGKVRLIDFDRCEYSWFVSDIAMPLFYETPIPWVVDGEKRKNIALRFFNNFMEGYHKTNSIDSNWLKSIPLFIDLRQVVVISTIYRSYDFCNYEDWKQWDKEALKFYINNLETNNDYINIKF</sequence>
<dbReference type="PANTHER" id="PTHR21064:SF6">
    <property type="entry name" value="AMINOGLYCOSIDE PHOSPHOTRANSFERASE DOMAIN-CONTAINING PROTEIN"/>
    <property type="match status" value="1"/>
</dbReference>
<dbReference type="InterPro" id="IPR050249">
    <property type="entry name" value="Pseudomonas-type_ThrB"/>
</dbReference>
<proteinExistence type="inferred from homology"/>
<dbReference type="GO" id="GO:0004672">
    <property type="term" value="F:protein kinase activity"/>
    <property type="evidence" value="ECO:0007669"/>
    <property type="project" value="InterPro"/>
</dbReference>
<dbReference type="OrthoDB" id="4030632at2"/>
<gene>
    <name evidence="3" type="ORF">E1757_34100</name>
</gene>
<comment type="similarity">
    <text evidence="1">Belongs to the pseudomonas-type ThrB family.</text>
</comment>
<organism evidence="3 4">
    <name type="scientific">Paenibacillus piri</name>
    <dbReference type="NCBI Taxonomy" id="2547395"/>
    <lineage>
        <taxon>Bacteria</taxon>
        <taxon>Bacillati</taxon>
        <taxon>Bacillota</taxon>
        <taxon>Bacilli</taxon>
        <taxon>Bacillales</taxon>
        <taxon>Paenibacillaceae</taxon>
        <taxon>Paenibacillus</taxon>
    </lineage>
</organism>
<dbReference type="GO" id="GO:0005524">
    <property type="term" value="F:ATP binding"/>
    <property type="evidence" value="ECO:0007669"/>
    <property type="project" value="InterPro"/>
</dbReference>
<dbReference type="InterPro" id="IPR002575">
    <property type="entry name" value="Aminoglycoside_PTrfase"/>
</dbReference>
<evidence type="ECO:0000256" key="1">
    <source>
        <dbReference type="ARBA" id="ARBA00038240"/>
    </source>
</evidence>